<dbReference type="PANTHER" id="PTHR30204:SF96">
    <property type="entry name" value="CHROMOSOME-ANCHORING PROTEIN RACA"/>
    <property type="match status" value="1"/>
</dbReference>
<dbReference type="PRINTS" id="PR00040">
    <property type="entry name" value="HTHMERR"/>
</dbReference>
<dbReference type="GO" id="GO:0003700">
    <property type="term" value="F:DNA-binding transcription factor activity"/>
    <property type="evidence" value="ECO:0007669"/>
    <property type="project" value="InterPro"/>
</dbReference>
<dbReference type="Pfam" id="PF13411">
    <property type="entry name" value="MerR_1"/>
    <property type="match status" value="1"/>
</dbReference>
<dbReference type="EMBL" id="JACDUT010000015">
    <property type="protein sequence ID" value="MBA2876668.1"/>
    <property type="molecule type" value="Genomic_DNA"/>
</dbReference>
<gene>
    <name evidence="3" type="ORF">HNR31_003486</name>
</gene>
<dbReference type="InterPro" id="IPR047057">
    <property type="entry name" value="MerR_fam"/>
</dbReference>
<evidence type="ECO:0000259" key="2">
    <source>
        <dbReference type="PROSITE" id="PS50937"/>
    </source>
</evidence>
<accession>A0A7W0C020</accession>
<keyword evidence="1 3" id="KW-0238">DNA-binding</keyword>
<evidence type="ECO:0000256" key="1">
    <source>
        <dbReference type="ARBA" id="ARBA00023125"/>
    </source>
</evidence>
<dbReference type="InterPro" id="IPR009061">
    <property type="entry name" value="DNA-bd_dom_put_sf"/>
</dbReference>
<protein>
    <submittedName>
        <fullName evidence="3">DNA-binding transcriptional MerR regulator</fullName>
    </submittedName>
</protein>
<dbReference type="PANTHER" id="PTHR30204">
    <property type="entry name" value="REDOX-CYCLING DRUG-SENSING TRANSCRIPTIONAL ACTIVATOR SOXR"/>
    <property type="match status" value="1"/>
</dbReference>
<sequence length="268" mass="31698">MDRNFYRITEFARKASVSVRTLRYYDKLGLLVPKYNQSGYRLYTDEALIQLQYILSLKFLGFSLKEIKDFLKADAKHLQKRLTQQKAMMKGKITQIEKIIEAIENVENALMSNKMDYDSIINTIQVIQMKPEWVNQYLTTEERKTMRKLVKQSYSKEALQKLAAKGWTEEDHKQHINQYQLFRESLTKLVKEGASPDSPEAQELAKFLMEMIHRRSQDDPDIKEGMKKTWENFNSLPDREKPKIYTIPANEREFIKEACIIYHKNKIG</sequence>
<dbReference type="InterPro" id="IPR000551">
    <property type="entry name" value="MerR-type_HTH_dom"/>
</dbReference>
<name>A0A7W0C020_9BACL</name>
<dbReference type="GO" id="GO:0003677">
    <property type="term" value="F:DNA binding"/>
    <property type="evidence" value="ECO:0007669"/>
    <property type="project" value="UniProtKB-KW"/>
</dbReference>
<evidence type="ECO:0000313" key="4">
    <source>
        <dbReference type="Proteomes" id="UP000523087"/>
    </source>
</evidence>
<dbReference type="SMART" id="SM00422">
    <property type="entry name" value="HTH_MERR"/>
    <property type="match status" value="1"/>
</dbReference>
<dbReference type="Proteomes" id="UP000523087">
    <property type="component" value="Unassembled WGS sequence"/>
</dbReference>
<dbReference type="PROSITE" id="PS50937">
    <property type="entry name" value="HTH_MERR_2"/>
    <property type="match status" value="1"/>
</dbReference>
<dbReference type="CDD" id="cd01106">
    <property type="entry name" value="HTH_TipAL-Mta"/>
    <property type="match status" value="1"/>
</dbReference>
<keyword evidence="4" id="KW-1185">Reference proteome</keyword>
<dbReference type="InterPro" id="IPR012925">
    <property type="entry name" value="TipAS_dom"/>
</dbReference>
<organism evidence="3 4">
    <name type="scientific">Thermaerobacillus caldiproteolyticus</name>
    <dbReference type="NCBI Taxonomy" id="247480"/>
    <lineage>
        <taxon>Bacteria</taxon>
        <taxon>Bacillati</taxon>
        <taxon>Bacillota</taxon>
        <taxon>Bacilli</taxon>
        <taxon>Bacillales</taxon>
        <taxon>Anoxybacillaceae</taxon>
        <taxon>Thermaerobacillus</taxon>
    </lineage>
</organism>
<dbReference type="Gene3D" id="1.10.1660.10">
    <property type="match status" value="1"/>
</dbReference>
<reference evidence="3 4" key="1">
    <citation type="submission" date="2020-07" db="EMBL/GenBank/DDBJ databases">
        <title>Genomic Encyclopedia of Type Strains, Phase IV (KMG-IV): sequencing the most valuable type-strain genomes for metagenomic binning, comparative biology and taxonomic classification.</title>
        <authorList>
            <person name="Goeker M."/>
        </authorList>
    </citation>
    <scope>NUCLEOTIDE SEQUENCE [LARGE SCALE GENOMIC DNA]</scope>
    <source>
        <strain evidence="3 4">DSM 15730</strain>
    </source>
</reference>
<dbReference type="Pfam" id="PF07739">
    <property type="entry name" value="TipAS"/>
    <property type="match status" value="1"/>
</dbReference>
<dbReference type="AlphaFoldDB" id="A0A7W0C020"/>
<proteinExistence type="predicted"/>
<dbReference type="SUPFAM" id="SSF46955">
    <property type="entry name" value="Putative DNA-binding domain"/>
    <property type="match status" value="1"/>
</dbReference>
<dbReference type="RefSeq" id="WP_181557341.1">
    <property type="nucleotide sequence ID" value="NZ_JACDUT010000015.1"/>
</dbReference>
<evidence type="ECO:0000313" key="3">
    <source>
        <dbReference type="EMBL" id="MBA2876668.1"/>
    </source>
</evidence>
<comment type="caution">
    <text evidence="3">The sequence shown here is derived from an EMBL/GenBank/DDBJ whole genome shotgun (WGS) entry which is preliminary data.</text>
</comment>
<feature type="domain" description="HTH merR-type" evidence="2">
    <location>
        <begin position="5"/>
        <end position="73"/>
    </location>
</feature>